<accession>A0ABW2J7C8</accession>
<protein>
    <submittedName>
        <fullName evidence="1">Uncharacterized protein</fullName>
    </submittedName>
</protein>
<evidence type="ECO:0000313" key="1">
    <source>
        <dbReference type="EMBL" id="MFC7299393.1"/>
    </source>
</evidence>
<keyword evidence="2" id="KW-1185">Reference proteome</keyword>
<proteinExistence type="predicted"/>
<name>A0ABW2J7C8_9BURK</name>
<dbReference type="EMBL" id="JBHTCC010000003">
    <property type="protein sequence ID" value="MFC7299393.1"/>
    <property type="molecule type" value="Genomic_DNA"/>
</dbReference>
<comment type="caution">
    <text evidence="1">The sequence shown here is derived from an EMBL/GenBank/DDBJ whole genome shotgun (WGS) entry which is preliminary data.</text>
</comment>
<dbReference type="RefSeq" id="WP_382235367.1">
    <property type="nucleotide sequence ID" value="NZ_JBHTCC010000003.1"/>
</dbReference>
<evidence type="ECO:0000313" key="2">
    <source>
        <dbReference type="Proteomes" id="UP001596379"/>
    </source>
</evidence>
<gene>
    <name evidence="1" type="ORF">ACFQO0_13195</name>
</gene>
<reference evidence="2" key="1">
    <citation type="journal article" date="2019" name="Int. J. Syst. Evol. Microbiol.">
        <title>The Global Catalogue of Microorganisms (GCM) 10K type strain sequencing project: providing services to taxonomists for standard genome sequencing and annotation.</title>
        <authorList>
            <consortium name="The Broad Institute Genomics Platform"/>
            <consortium name="The Broad Institute Genome Sequencing Center for Infectious Disease"/>
            <person name="Wu L."/>
            <person name="Ma J."/>
        </authorList>
    </citation>
    <scope>NUCLEOTIDE SEQUENCE [LARGE SCALE GENOMIC DNA]</scope>
    <source>
        <strain evidence="2">CCUG 36956</strain>
    </source>
</reference>
<sequence>MSIIDKARSDRRIAALSTRVQQQLKIKFKKSDERGWHSTVNGDAAVIEYTACRHPSAALARELLQLEMQLSGYRRIKLGISSVIENDVMPNFISVLDTELQRQKLIPKFIELGFQQEQFYRDFDKNTHAYLNHVLTGPPEKFADVVPLFVMLMSVADALAVDAYQEIYEKFLLLNKGTYAKQLLTIEQLLNDWGKTTSMDQTDTVKKIMLMIEPKANFSWFGFTDESGFPDQGFFVDEVFSVRLLPT</sequence>
<dbReference type="Proteomes" id="UP001596379">
    <property type="component" value="Unassembled WGS sequence"/>
</dbReference>
<organism evidence="1 2">
    <name type="scientific">Herminiimonas aquatilis</name>
    <dbReference type="NCBI Taxonomy" id="345342"/>
    <lineage>
        <taxon>Bacteria</taxon>
        <taxon>Pseudomonadati</taxon>
        <taxon>Pseudomonadota</taxon>
        <taxon>Betaproteobacteria</taxon>
        <taxon>Burkholderiales</taxon>
        <taxon>Oxalobacteraceae</taxon>
        <taxon>Herminiimonas</taxon>
    </lineage>
</organism>